<dbReference type="Pfam" id="PF12804">
    <property type="entry name" value="NTP_transf_3"/>
    <property type="match status" value="1"/>
</dbReference>
<keyword evidence="1" id="KW-0808">Transferase</keyword>
<evidence type="ECO:0000313" key="3">
    <source>
        <dbReference type="EMBL" id="PVU74004.1"/>
    </source>
</evidence>
<dbReference type="GO" id="GO:0016779">
    <property type="term" value="F:nucleotidyltransferase activity"/>
    <property type="evidence" value="ECO:0007669"/>
    <property type="project" value="UniProtKB-ARBA"/>
</dbReference>
<organism evidence="3 4">
    <name type="scientific">Acidianus hospitalis</name>
    <dbReference type="NCBI Taxonomy" id="563177"/>
    <lineage>
        <taxon>Archaea</taxon>
        <taxon>Thermoproteota</taxon>
        <taxon>Thermoprotei</taxon>
        <taxon>Sulfolobales</taxon>
        <taxon>Sulfolobaceae</taxon>
        <taxon>Acidianus</taxon>
    </lineage>
</organism>
<dbReference type="InterPro" id="IPR025877">
    <property type="entry name" value="MobA-like_NTP_Trfase"/>
</dbReference>
<comment type="caution">
    <text evidence="3">The sequence shown here is derived from an EMBL/GenBank/DDBJ whole genome shotgun (WGS) entry which is preliminary data.</text>
</comment>
<dbReference type="AlphaFoldDB" id="A0A2T9X1P6"/>
<proteinExistence type="predicted"/>
<protein>
    <submittedName>
        <fullName evidence="3">Cobalamin biosynthesis protein CobY</fullName>
    </submittedName>
</protein>
<dbReference type="PANTHER" id="PTHR19136:SF86">
    <property type="entry name" value="ADENOSYLCOBINAMIDE-PHOSPHATE GUANYLYLTRANSFERASE"/>
    <property type="match status" value="1"/>
</dbReference>
<gene>
    <name evidence="3" type="ORF">DDW13_09135</name>
</gene>
<feature type="domain" description="MobA-like NTP transferase" evidence="2">
    <location>
        <begin position="13"/>
        <end position="127"/>
    </location>
</feature>
<evidence type="ECO:0000259" key="2">
    <source>
        <dbReference type="Pfam" id="PF12804"/>
    </source>
</evidence>
<evidence type="ECO:0000313" key="4">
    <source>
        <dbReference type="Proteomes" id="UP000245638"/>
    </source>
</evidence>
<accession>A0A2T9X1P6</accession>
<dbReference type="EMBL" id="QEFD01000235">
    <property type="protein sequence ID" value="PVU74004.1"/>
    <property type="molecule type" value="Genomic_DNA"/>
</dbReference>
<dbReference type="InterPro" id="IPR029044">
    <property type="entry name" value="Nucleotide-diphossugar_trans"/>
</dbReference>
<dbReference type="PANTHER" id="PTHR19136">
    <property type="entry name" value="MOLYBDENUM COFACTOR GUANYLYLTRANSFERASE"/>
    <property type="match status" value="1"/>
</dbReference>
<name>A0A2T9X1P6_9CREN</name>
<dbReference type="Gene3D" id="3.90.550.10">
    <property type="entry name" value="Spore Coat Polysaccharide Biosynthesis Protein SpsA, Chain A"/>
    <property type="match status" value="1"/>
</dbReference>
<reference evidence="3 4" key="1">
    <citation type="journal article" date="2015" name="Appl. Environ. Microbiol.">
        <title>Nanoarchaeota, Their Sulfolobales Host, and Nanoarchaeota Virus Distribution across Yellowstone National Park Hot Springs.</title>
        <authorList>
            <person name="Munson-McGee J.H."/>
            <person name="Field E.K."/>
            <person name="Bateson M."/>
            <person name="Rooney C."/>
            <person name="Stepanauskas R."/>
            <person name="Young M.J."/>
        </authorList>
    </citation>
    <scope>NUCLEOTIDE SEQUENCE [LARGE SCALE GENOMIC DNA]</scope>
    <source>
        <strain evidence="3">SCGC AC-742_N10</strain>
    </source>
</reference>
<dbReference type="SUPFAM" id="SSF53448">
    <property type="entry name" value="Nucleotide-diphospho-sugar transferases"/>
    <property type="match status" value="1"/>
</dbReference>
<evidence type="ECO:0000256" key="1">
    <source>
        <dbReference type="ARBA" id="ARBA00022679"/>
    </source>
</evidence>
<sequence length="182" mass="20299">MRTLKKSLSDLKVVIMAGGKGSRLSPIKPVIEVCGKPMILWIYEFSKQFSDRIFIATVKDHPALPKLKEIISTNNIIFTEGKGYEFDVIEAVEKVGLPCLVFPSDTPFIPKGAVEKLINECETSICTLLSKGEFVGISLWNSLETSSFSSINTDYEIDNVNTNKDLLKINEKCSEGFIWGKE</sequence>
<dbReference type="Proteomes" id="UP000245638">
    <property type="component" value="Unassembled WGS sequence"/>
</dbReference>